<evidence type="ECO:0000313" key="2">
    <source>
        <dbReference type="Proteomes" id="UP001500305"/>
    </source>
</evidence>
<dbReference type="EMBL" id="BAAATR010000115">
    <property type="protein sequence ID" value="GAA2283152.1"/>
    <property type="molecule type" value="Genomic_DNA"/>
</dbReference>
<name>A0ABN3F2M6_9ACTN</name>
<sequence length="915" mass="97179">MSNSDWTSDRLSQDLQFKVVGEGPPRYTRTTEQSVEFVKAINDRGLVTGYLWVCDADDAAGFERRLVDRNLNSDIFWYGKLHDAKAQGLSPSQALQRLFTDPGNPSDGRLVPDTRAVASSLAELKGLAAEGWTPPKEPVPPLGYRPDPPISDAQLKQAEARSGWLYKVDEGYDPAGRIPPHAVEGAWQVNSRGALMRFWHNPAYGSAPATATPSGEATAVPPIQAGRRPAGRALLDWLEDPRAPRFCRIAGSSGSGRTHLLTWLAAACPPDNPHTGRRVHVALSAEGLTVRSATWLLADRLNVAARTPTDLMEALQDGIPRVLVVTDLDRAGSDLLPDMPERIATELLTPLLQVPWLRLLVESASGTPAAATLTAAAPGWAVLDLDAPRWTDRDRFIAWCARRPDRPQVVADQVYPSPGLARQATRLAALTPTGAVLDPAASPADRASDLAAAWWAALPDELRPAIRSLAASGRPLTAVEWISLPVDGQSFVRKADGWVSPSADGRGCRLEPEQLAQITAGSPPFDHAALVREITTGLRRPDGGWADLAKVEPGWLGLLLRHALYAGCADQFLSDPEFLVHADPVEVTAAFEYTRTTGGPRSELAEAWHLGGPVIAGASDPAVRAAALHAWLAGRNQEAADRFATESGQGWRALWSYRRGDIERVHRTALGYGPFSGLLAVAVGHAVRFIDPGTGSDTAKAGPVRLLDRRIAGLACGEDGGLFMLNRLGAVTAVPAGGDPGMPSRAAEGLPEYIDNGVSAIATLSVDDGPIQAVGDGGGKVTYVRLGGAAFLSPDQPLHNGPVTSLDLAQVDGGVLVVSGGVDGKVWTWMHGRPPMPDPVDAREHPVTAVAVANTPKGLLIASAWADGLIRLRRWGATATMVDLRLGLPARDLTLTPAGLVCLALPEGVLGLTLD</sequence>
<gene>
    <name evidence="1" type="ORF">GCM10010430_80920</name>
</gene>
<dbReference type="InterPro" id="IPR027417">
    <property type="entry name" value="P-loop_NTPase"/>
</dbReference>
<dbReference type="RefSeq" id="WP_344641578.1">
    <property type="nucleotide sequence ID" value="NZ_BAAATR010000115.1"/>
</dbReference>
<comment type="caution">
    <text evidence="1">The sequence shown here is derived from an EMBL/GenBank/DDBJ whole genome shotgun (WGS) entry which is preliminary data.</text>
</comment>
<dbReference type="Gene3D" id="2.130.10.10">
    <property type="entry name" value="YVTN repeat-like/Quinoprotein amine dehydrogenase"/>
    <property type="match status" value="1"/>
</dbReference>
<dbReference type="SUPFAM" id="SSF52540">
    <property type="entry name" value="P-loop containing nucleoside triphosphate hydrolases"/>
    <property type="match status" value="1"/>
</dbReference>
<dbReference type="SUPFAM" id="SSF50952">
    <property type="entry name" value="Soluble quinoprotein glucose dehydrogenase"/>
    <property type="match status" value="1"/>
</dbReference>
<reference evidence="1 2" key="1">
    <citation type="journal article" date="2019" name="Int. J. Syst. Evol. Microbiol.">
        <title>The Global Catalogue of Microorganisms (GCM) 10K type strain sequencing project: providing services to taxonomists for standard genome sequencing and annotation.</title>
        <authorList>
            <consortium name="The Broad Institute Genomics Platform"/>
            <consortium name="The Broad Institute Genome Sequencing Center for Infectious Disease"/>
            <person name="Wu L."/>
            <person name="Ma J."/>
        </authorList>
    </citation>
    <scope>NUCLEOTIDE SEQUENCE [LARGE SCALE GENOMIC DNA]</scope>
    <source>
        <strain evidence="1 2">JCM 7356</strain>
    </source>
</reference>
<evidence type="ECO:0000313" key="1">
    <source>
        <dbReference type="EMBL" id="GAA2283152.1"/>
    </source>
</evidence>
<dbReference type="InterPro" id="IPR015943">
    <property type="entry name" value="WD40/YVTN_repeat-like_dom_sf"/>
</dbReference>
<dbReference type="Proteomes" id="UP001500305">
    <property type="component" value="Unassembled WGS sequence"/>
</dbReference>
<protein>
    <submittedName>
        <fullName evidence="1">Uncharacterized protein</fullName>
    </submittedName>
</protein>
<proteinExistence type="predicted"/>
<keyword evidence="2" id="KW-1185">Reference proteome</keyword>
<organism evidence="1 2">
    <name type="scientific">Kitasatospora cystarginea</name>
    <dbReference type="NCBI Taxonomy" id="58350"/>
    <lineage>
        <taxon>Bacteria</taxon>
        <taxon>Bacillati</taxon>
        <taxon>Actinomycetota</taxon>
        <taxon>Actinomycetes</taxon>
        <taxon>Kitasatosporales</taxon>
        <taxon>Streptomycetaceae</taxon>
        <taxon>Kitasatospora</taxon>
    </lineage>
</organism>
<dbReference type="InterPro" id="IPR011041">
    <property type="entry name" value="Quinoprot_gluc/sorb_DH_b-prop"/>
</dbReference>
<accession>A0ABN3F2M6</accession>